<gene>
    <name evidence="3" type="ORF">HYD69_04950</name>
</gene>
<dbReference type="PROSITE" id="PS51257">
    <property type="entry name" value="PROKAR_LIPOPROTEIN"/>
    <property type="match status" value="1"/>
</dbReference>
<feature type="signal peptide" evidence="2">
    <location>
        <begin position="1"/>
        <end position="24"/>
    </location>
</feature>
<dbReference type="Pfam" id="PF03382">
    <property type="entry name" value="DUF285"/>
    <property type="match status" value="2"/>
</dbReference>
<dbReference type="InterPro" id="IPR005046">
    <property type="entry name" value="DUF285"/>
</dbReference>
<evidence type="ECO:0000256" key="2">
    <source>
        <dbReference type="SAM" id="SignalP"/>
    </source>
</evidence>
<evidence type="ECO:0000313" key="4">
    <source>
        <dbReference type="Proteomes" id="UP000596039"/>
    </source>
</evidence>
<dbReference type="NCBIfam" id="TIGR02167">
    <property type="entry name" value="Liste_lipo_26"/>
    <property type="match status" value="3"/>
</dbReference>
<dbReference type="Pfam" id="PF05215">
    <property type="entry name" value="Spiralin"/>
    <property type="match status" value="1"/>
</dbReference>
<dbReference type="InterPro" id="IPR011889">
    <property type="entry name" value="Liste_lipo_26"/>
</dbReference>
<reference evidence="3 4" key="1">
    <citation type="journal article" date="2020" name="Vet. Res.">
        <title>Phylogenomic analysis of Mycoplasma bovis from Belgian veal, dairy and beef herds.</title>
        <authorList>
            <person name="Bokma J."/>
            <person name="Vereecke N."/>
            <person name="De Bleecker K."/>
            <person name="Callens J."/>
            <person name="Ribbens S."/>
            <person name="Nauwynck H."/>
            <person name="Haesebrouck F."/>
            <person name="Theuns S."/>
            <person name="Boyen F."/>
            <person name="Pardon B."/>
        </authorList>
    </citation>
    <scope>NUCLEOTIDE SEQUENCE [LARGE SCALE GENOMIC DNA]</scope>
    <source>
        <strain evidence="3 4">Mb222</strain>
    </source>
</reference>
<feature type="compositionally biased region" description="Basic and acidic residues" evidence="1">
    <location>
        <begin position="30"/>
        <end position="40"/>
    </location>
</feature>
<accession>A0ABY8RY49</accession>
<evidence type="ECO:0000313" key="3">
    <source>
        <dbReference type="EMBL" id="WHO15669.1"/>
    </source>
</evidence>
<dbReference type="RefSeq" id="WP_143823108.1">
    <property type="nucleotide sequence ID" value="NZ_CP022586.1"/>
</dbReference>
<evidence type="ECO:0000256" key="1">
    <source>
        <dbReference type="SAM" id="MobiDB-lite"/>
    </source>
</evidence>
<dbReference type="InterPro" id="IPR007880">
    <property type="entry name" value="Spiralin"/>
</dbReference>
<proteinExistence type="predicted"/>
<feature type="region of interest" description="Disordered" evidence="1">
    <location>
        <begin position="29"/>
        <end position="59"/>
    </location>
</feature>
<keyword evidence="2" id="KW-0732">Signal</keyword>
<organism evidence="3 4">
    <name type="scientific">Mycoplasmopsis bovis</name>
    <name type="common">Mycoplasma bovis</name>
    <dbReference type="NCBI Taxonomy" id="28903"/>
    <lineage>
        <taxon>Bacteria</taxon>
        <taxon>Bacillati</taxon>
        <taxon>Mycoplasmatota</taxon>
        <taxon>Mycoplasmoidales</taxon>
        <taxon>Metamycoplasmataceae</taxon>
        <taxon>Mycoplasmopsis</taxon>
    </lineage>
</organism>
<dbReference type="Proteomes" id="UP000596039">
    <property type="component" value="Chromosome"/>
</dbReference>
<sequence length="493" mass="56518">MNKKKLILIRGGGVLFASSLPLIAASCKNNETKEPKKEPEMDTPIAPPTDPEKTDPNQNGEAKVIKTDISKLKLQTNLTNNTTKKEILELLKKQDKLGNLTESDFDFKLEKKSLLNRKGEISITSKSKSKLISGTLLLTIDHLQEVTPRKHKYSADKTEVLEIGYNKYGQIEQFDRNVKKVPKVLPEEVISLSRAFEKNENQTVENIDKWDTSNIEDMSLMFFGAKNFNTDISNWKTDKVKNMSYMFYATKKFNINLDKWNTTSVKNMNRMFQEAEAFNGDISTWDTKNVSDMAYMFSGATTFNKDISGWNVDNVSTMERMFENASKFNSPIFKLVSPKVKNMQYMFYNAKEFNNSNISNWNTSSVTDIRSMFRGATKFNQNLNWQTENITNMSSLFTEASSFNGDITKWKTGNVVDMSEMFWKASAFNKDISSWNIKKVKDVRAMFFFAINFDHSLKKWVFEQGTASNNFANGTKLIRSPDKLPIFKPAKTK</sequence>
<protein>
    <submittedName>
        <fullName evidence="3">BspA family leucine-rich repeat surface protein</fullName>
    </submittedName>
</protein>
<keyword evidence="4" id="KW-1185">Reference proteome</keyword>
<name>A0ABY8RY49_MYCBV</name>
<feature type="chain" id="PRO_5047430965" evidence="2">
    <location>
        <begin position="25"/>
        <end position="493"/>
    </location>
</feature>
<dbReference type="EMBL" id="CP058496">
    <property type="protein sequence ID" value="WHO15669.1"/>
    <property type="molecule type" value="Genomic_DNA"/>
</dbReference>